<feature type="domain" description="Bacterial virulence protein VirB8" evidence="6">
    <location>
        <begin position="20"/>
        <end position="224"/>
    </location>
</feature>
<evidence type="ECO:0000313" key="7">
    <source>
        <dbReference type="EMBL" id="KIC55877.1"/>
    </source>
</evidence>
<keyword evidence="3 5" id="KW-1133">Transmembrane helix</keyword>
<dbReference type="InterPro" id="IPR035658">
    <property type="entry name" value="TrbF"/>
</dbReference>
<dbReference type="RefSeq" id="WP_039247771.1">
    <property type="nucleotide sequence ID" value="NZ_JWSY01000028.1"/>
</dbReference>
<sequence>MFKKPANAKPNADLNPYLNGRREWTERYADHIKGKRAWMLTALGSMAVAAIACGGLGAVAAQQKTVPYIVQVDKLGAVLPVARADQASRPDQRVIRAQLADWITKIRTVSVDASAQMKNVYGAYALIDQNGPAFQVVNDHMKENDPFKRAQKETVDVEVNSVLPVGADTWRVEWTETTRGRDGQVAQSVQWQAVLNTKIVPPASEEAIFVNPLGIFVNAVSWSRRI</sequence>
<keyword evidence="2 5" id="KW-0812">Transmembrane</keyword>
<evidence type="ECO:0000256" key="1">
    <source>
        <dbReference type="ARBA" id="ARBA00004167"/>
    </source>
</evidence>
<evidence type="ECO:0000256" key="4">
    <source>
        <dbReference type="ARBA" id="ARBA00023136"/>
    </source>
</evidence>
<evidence type="ECO:0000256" key="5">
    <source>
        <dbReference type="SAM" id="Phobius"/>
    </source>
</evidence>
<comment type="subcellular location">
    <subcellularLocation>
        <location evidence="1">Membrane</location>
        <topology evidence="1">Single-pass membrane protein</topology>
    </subcellularLocation>
</comment>
<comment type="caution">
    <text evidence="7">The sequence shown here is derived from an EMBL/GenBank/DDBJ whole genome shotgun (WGS) entry which is preliminary data.</text>
</comment>
<evidence type="ECO:0000313" key="8">
    <source>
        <dbReference type="Proteomes" id="UP000031166"/>
    </source>
</evidence>
<dbReference type="AlphaFoldDB" id="A0A0B4CHC5"/>
<accession>A0A0B4CHC5</accession>
<dbReference type="EMBL" id="JWSY01000028">
    <property type="protein sequence ID" value="KIC55877.1"/>
    <property type="molecule type" value="Genomic_DNA"/>
</dbReference>
<evidence type="ECO:0000259" key="6">
    <source>
        <dbReference type="Pfam" id="PF04335"/>
    </source>
</evidence>
<gene>
    <name evidence="7" type="ORF">RM53_14235</name>
</gene>
<dbReference type="GO" id="GO:0016020">
    <property type="term" value="C:membrane"/>
    <property type="evidence" value="ECO:0007669"/>
    <property type="project" value="UniProtKB-SubCell"/>
</dbReference>
<name>A0A0B4CHC5_9CAUL</name>
<dbReference type="CDD" id="cd16425">
    <property type="entry name" value="TrbF"/>
    <property type="match status" value="1"/>
</dbReference>
<evidence type="ECO:0000256" key="2">
    <source>
        <dbReference type="ARBA" id="ARBA00022692"/>
    </source>
</evidence>
<dbReference type="SUPFAM" id="SSF54427">
    <property type="entry name" value="NTF2-like"/>
    <property type="match status" value="1"/>
</dbReference>
<dbReference type="NCBIfam" id="NF010446">
    <property type="entry name" value="PRK13872.1"/>
    <property type="match status" value="1"/>
</dbReference>
<evidence type="ECO:0000256" key="3">
    <source>
        <dbReference type="ARBA" id="ARBA00022989"/>
    </source>
</evidence>
<dbReference type="InterPro" id="IPR032710">
    <property type="entry name" value="NTF2-like_dom_sf"/>
</dbReference>
<organism evidence="7 8">
    <name type="scientific">Brevundimonas nasdae</name>
    <dbReference type="NCBI Taxonomy" id="172043"/>
    <lineage>
        <taxon>Bacteria</taxon>
        <taxon>Pseudomonadati</taxon>
        <taxon>Pseudomonadota</taxon>
        <taxon>Alphaproteobacteria</taxon>
        <taxon>Caulobacterales</taxon>
        <taxon>Caulobacteraceae</taxon>
        <taxon>Brevundimonas</taxon>
    </lineage>
</organism>
<proteinExistence type="predicted"/>
<dbReference type="STRING" id="172043.RM53_14235"/>
<dbReference type="Proteomes" id="UP000031166">
    <property type="component" value="Unassembled WGS sequence"/>
</dbReference>
<keyword evidence="4 5" id="KW-0472">Membrane</keyword>
<dbReference type="Gene3D" id="3.10.450.230">
    <property type="entry name" value="VirB8 protein"/>
    <property type="match status" value="1"/>
</dbReference>
<feature type="transmembrane region" description="Helical" evidence="5">
    <location>
        <begin position="37"/>
        <end position="61"/>
    </location>
</feature>
<reference evidence="7 8" key="1">
    <citation type="submission" date="2014-12" db="EMBL/GenBank/DDBJ databases">
        <title>Genome sequencing of Brevundimonas nasdae TPW30.</title>
        <authorList>
            <person name="Tan P.W."/>
            <person name="Chan K.-G."/>
        </authorList>
    </citation>
    <scope>NUCLEOTIDE SEQUENCE [LARGE SCALE GENOMIC DNA]</scope>
    <source>
        <strain evidence="7 8">TPW30</strain>
    </source>
</reference>
<protein>
    <recommendedName>
        <fullName evidence="6">Bacterial virulence protein VirB8 domain-containing protein</fullName>
    </recommendedName>
</protein>
<dbReference type="Pfam" id="PF04335">
    <property type="entry name" value="VirB8"/>
    <property type="match status" value="1"/>
</dbReference>
<dbReference type="InterPro" id="IPR007430">
    <property type="entry name" value="VirB8"/>
</dbReference>